<reference evidence="2" key="1">
    <citation type="journal article" date="2018" name="Biotechnol. Bioeng.">
        <title>A reference genome of the Chinese hamster based on a hybrid assembly strategy.</title>
        <authorList>
            <person name="Rupp O."/>
            <person name="MacDonald M.L."/>
            <person name="Li S."/>
            <person name="Dhiman H."/>
            <person name="Polson S."/>
            <person name="Griep S."/>
            <person name="Heffner K."/>
            <person name="Hernandez I."/>
            <person name="Brinkrolf K."/>
            <person name="Jadhav V."/>
            <person name="Samoudi M."/>
            <person name="Hao H."/>
            <person name="Kingham B."/>
            <person name="Goesmann A."/>
            <person name="Betenbaugh M.J."/>
            <person name="Lewis N.E."/>
            <person name="Borth N."/>
            <person name="Lee K.H."/>
        </authorList>
    </citation>
    <scope>NUCLEOTIDE SEQUENCE [LARGE SCALE GENOMIC DNA]</scope>
    <source>
        <strain evidence="2">17A/GY</strain>
    </source>
</reference>
<dbReference type="GeneID" id="113833670"/>
<feature type="compositionally biased region" description="Low complexity" evidence="1">
    <location>
        <begin position="90"/>
        <end position="103"/>
    </location>
</feature>
<gene>
    <name evidence="3" type="primary">LOC113833670</name>
</gene>
<feature type="compositionally biased region" description="Basic residues" evidence="1">
    <location>
        <begin position="151"/>
        <end position="178"/>
    </location>
</feature>
<sequence>MARAAAKLLPNNKERRHGRRSSSRDGSPNCEWSWGPGPTGEHAELGRAGATHPSLAGPALAPAAAGARPGAGKRRRRGPGRGGPRVTWAPRRSVPSLSGSGPRRPAPGGPSPAAAPARGPRGRAAGAPEPPRRGGPHSRAAGSRHALPPRGRPRSQARRGKGLQRTAGGRKHGLRHPSRSVTAAATTTRAVLLLPTCRKDTEHARAETTSGLVMLPSEFLQDKLLDHSKSFLKSCGRNHTHTLRFTLCPFLPRSVSSQPGLNLFNQKAPEAVI</sequence>
<evidence type="ECO:0000313" key="3">
    <source>
        <dbReference type="RefSeq" id="XP_027253775.1"/>
    </source>
</evidence>
<protein>
    <submittedName>
        <fullName evidence="3">Translation initiation factor IF-2-like</fullName>
    </submittedName>
</protein>
<dbReference type="KEGG" id="cge:113833670"/>
<dbReference type="Proteomes" id="UP001108280">
    <property type="component" value="Chromosome 2"/>
</dbReference>
<reference evidence="2" key="2">
    <citation type="journal article" date="2020" name="Biotechnol. Bioeng.">
        <title>Chromosome-scale scaffolds for the Chinese hamster reference genome assembly to facilitate the study of the CHO epigenome.</title>
        <authorList>
            <person name="Hilliard W."/>
            <person name="MacDonald M."/>
            <person name="Lee K.H."/>
        </authorList>
    </citation>
    <scope>NUCLEOTIDE SEQUENCE [LARGE SCALE GENOMIC DNA]</scope>
    <source>
        <strain evidence="2">17A/GY</strain>
    </source>
</reference>
<evidence type="ECO:0000313" key="2">
    <source>
        <dbReference type="Proteomes" id="UP001108280"/>
    </source>
</evidence>
<feature type="compositionally biased region" description="Low complexity" evidence="1">
    <location>
        <begin position="56"/>
        <end position="70"/>
    </location>
</feature>
<proteinExistence type="predicted"/>
<feature type="compositionally biased region" description="Low complexity" evidence="1">
    <location>
        <begin position="111"/>
        <end position="127"/>
    </location>
</feature>
<organism evidence="2 3">
    <name type="scientific">Cricetulus griseus</name>
    <name type="common">Chinese hamster</name>
    <name type="synonym">Cricetulus barabensis griseus</name>
    <dbReference type="NCBI Taxonomy" id="10029"/>
    <lineage>
        <taxon>Eukaryota</taxon>
        <taxon>Metazoa</taxon>
        <taxon>Chordata</taxon>
        <taxon>Craniata</taxon>
        <taxon>Vertebrata</taxon>
        <taxon>Euteleostomi</taxon>
        <taxon>Mammalia</taxon>
        <taxon>Eutheria</taxon>
        <taxon>Euarchontoglires</taxon>
        <taxon>Glires</taxon>
        <taxon>Rodentia</taxon>
        <taxon>Myomorpha</taxon>
        <taxon>Muroidea</taxon>
        <taxon>Cricetidae</taxon>
        <taxon>Cricetinae</taxon>
        <taxon>Cricetulus</taxon>
    </lineage>
</organism>
<dbReference type="AlphaFoldDB" id="A0A9J7JD17"/>
<dbReference type="RefSeq" id="XP_027253775.1">
    <property type="nucleotide sequence ID" value="XM_027397974.1"/>
</dbReference>
<name>A0A9J7JD17_CRIGR</name>
<accession>A0A9J7JD17</accession>
<reference evidence="3" key="3">
    <citation type="submission" date="2025-08" db="UniProtKB">
        <authorList>
            <consortium name="RefSeq"/>
        </authorList>
    </citation>
    <scope>IDENTIFICATION</scope>
    <source>
        <strain evidence="3">17A/GY</strain>
        <tissue evidence="3">Liver</tissue>
    </source>
</reference>
<feature type="region of interest" description="Disordered" evidence="1">
    <location>
        <begin position="1"/>
        <end position="185"/>
    </location>
</feature>
<evidence type="ECO:0000256" key="1">
    <source>
        <dbReference type="SAM" id="MobiDB-lite"/>
    </source>
</evidence>
<keyword evidence="2" id="KW-1185">Reference proteome</keyword>